<dbReference type="SUPFAM" id="SSF54909">
    <property type="entry name" value="Dimeric alpha+beta barrel"/>
    <property type="match status" value="1"/>
</dbReference>
<evidence type="ECO:0000313" key="3">
    <source>
        <dbReference type="Proteomes" id="UP000220133"/>
    </source>
</evidence>
<dbReference type="InterPro" id="IPR011008">
    <property type="entry name" value="Dimeric_a/b-barrel"/>
</dbReference>
<organism evidence="2 3">
    <name type="scientific">Chitinophaga caeni</name>
    <dbReference type="NCBI Taxonomy" id="2029983"/>
    <lineage>
        <taxon>Bacteria</taxon>
        <taxon>Pseudomonadati</taxon>
        <taxon>Bacteroidota</taxon>
        <taxon>Chitinophagia</taxon>
        <taxon>Chitinophagales</taxon>
        <taxon>Chitinophagaceae</taxon>
        <taxon>Chitinophaga</taxon>
    </lineage>
</organism>
<evidence type="ECO:0000259" key="1">
    <source>
        <dbReference type="PROSITE" id="PS51725"/>
    </source>
</evidence>
<dbReference type="Proteomes" id="UP000220133">
    <property type="component" value="Chromosome"/>
</dbReference>
<keyword evidence="3" id="KW-1185">Reference proteome</keyword>
<protein>
    <submittedName>
        <fullName evidence="2">Antibiotic biosynthesis monooxygenase</fullName>
    </submittedName>
</protein>
<dbReference type="GO" id="GO:0004497">
    <property type="term" value="F:monooxygenase activity"/>
    <property type="evidence" value="ECO:0007669"/>
    <property type="project" value="UniProtKB-KW"/>
</dbReference>
<keyword evidence="2" id="KW-0503">Monooxygenase</keyword>
<sequence>MILRIVKMIFDPGKTGEFEALFARQKEAIRNFPGCTHLELWRESPGGNIYFTYSHWNSPADLESYRHSELFRETWAATKILFAGKPEAWSLNRVAGPVAGATTPL</sequence>
<feature type="domain" description="ABM" evidence="1">
    <location>
        <begin position="2"/>
        <end position="91"/>
    </location>
</feature>
<keyword evidence="2" id="KW-0560">Oxidoreductase</keyword>
<gene>
    <name evidence="2" type="ORF">COR50_18495</name>
</gene>
<dbReference type="AlphaFoldDB" id="A0A291QYI5"/>
<dbReference type="InterPro" id="IPR007138">
    <property type="entry name" value="ABM_dom"/>
</dbReference>
<dbReference type="KEGG" id="cbae:COR50_18495"/>
<dbReference type="Gene3D" id="3.30.70.100">
    <property type="match status" value="1"/>
</dbReference>
<accession>A0A291QYI5</accession>
<name>A0A291QYI5_9BACT</name>
<dbReference type="OrthoDB" id="1120859at2"/>
<dbReference type="PROSITE" id="PS51725">
    <property type="entry name" value="ABM"/>
    <property type="match status" value="1"/>
</dbReference>
<reference evidence="2 3" key="1">
    <citation type="submission" date="2017-10" db="EMBL/GenBank/DDBJ databases">
        <title>Paenichitinophaga pekingensis gen. nov., sp. nov., isolated from activated sludge.</title>
        <authorList>
            <person name="Jin D."/>
            <person name="Kong X."/>
            <person name="Deng Y."/>
            <person name="Bai Z."/>
        </authorList>
    </citation>
    <scope>NUCLEOTIDE SEQUENCE [LARGE SCALE GENOMIC DNA]</scope>
    <source>
        <strain evidence="2 3">13</strain>
    </source>
</reference>
<dbReference type="Pfam" id="PF03992">
    <property type="entry name" value="ABM"/>
    <property type="match status" value="1"/>
</dbReference>
<evidence type="ECO:0000313" key="2">
    <source>
        <dbReference type="EMBL" id="ATL48998.1"/>
    </source>
</evidence>
<dbReference type="RefSeq" id="WP_098195366.1">
    <property type="nucleotide sequence ID" value="NZ_CP023777.1"/>
</dbReference>
<proteinExistence type="predicted"/>
<dbReference type="EMBL" id="CP023777">
    <property type="protein sequence ID" value="ATL48998.1"/>
    <property type="molecule type" value="Genomic_DNA"/>
</dbReference>